<accession>A0ACB8U0P3</accession>
<dbReference type="Proteomes" id="UP001055072">
    <property type="component" value="Unassembled WGS sequence"/>
</dbReference>
<keyword evidence="2" id="KW-1185">Reference proteome</keyword>
<name>A0ACB8U0P3_9APHY</name>
<protein>
    <submittedName>
        <fullName evidence="1">Uncharacterized protein</fullName>
    </submittedName>
</protein>
<sequence>MHTERLAKKRKTWHYEALRRRAPAFINLPIPNDVPILGPLLDDLNPVIGAEPSDGPLSPLIDFNALKATTKTTKMTATQPPPTTTAAPTPTPTLTQATPQPPATQPAPSPTTSPTTPGSGSSDNSHGGGSSNNSGGTNQSGGDKNSSGNGKSNSSNQSGQQSSSGKGGNSTASGSGSGSGSNSNSSDSGSGPAQIPSGSSAEQSRTSSDVTFSTSNGSVIPVHTQAAIANAGSAPLSGDSGSNEASGGDGSTGSTESATGGSDSDGTASSGTGAGGSGSTGSGSESGSGSGHESSSGTGGTTVDGSGTNSSGGSGDGSGGGGNSIDGGTGSSGHHGLPTGVIAAIAVVAGLLLLVLLVCFCRRRAIHKRVASRKQWFRSQQPTSMYAGISSSGYFKNKKTVSKPPSVRSSFGTNDDYDPFEPLPPPPLPLGPEWPLPRNSESEMTQASGVIVALPSPAATAFTAASPTIRSGSDRNSVESLISLGAGDENLFRPAPTPSQVLTIIPPPPLSDDSHNLPTPMSVRPFSPTERWSFPTPPTTRNSLRNSAQLFNPTSLPALQAASVQYPPRMTSTSPISDEIVDFYTAPEDSSPENPFSDFTSSNDHATIETFLTATTTYSTTSQFTIERVSRPFAPALSDEIAVNPGDEVRVLKQFDDGWAYAEVVSSGRRGLFPIDCLRSPDLDLPAFLAAKRLSSYAGFVMPPSPVKLVH</sequence>
<organism evidence="1 2">
    <name type="scientific">Irpex rosettiformis</name>
    <dbReference type="NCBI Taxonomy" id="378272"/>
    <lineage>
        <taxon>Eukaryota</taxon>
        <taxon>Fungi</taxon>
        <taxon>Dikarya</taxon>
        <taxon>Basidiomycota</taxon>
        <taxon>Agaricomycotina</taxon>
        <taxon>Agaricomycetes</taxon>
        <taxon>Polyporales</taxon>
        <taxon>Irpicaceae</taxon>
        <taxon>Irpex</taxon>
    </lineage>
</organism>
<proteinExistence type="predicted"/>
<evidence type="ECO:0000313" key="2">
    <source>
        <dbReference type="Proteomes" id="UP001055072"/>
    </source>
</evidence>
<dbReference type="EMBL" id="MU274916">
    <property type="protein sequence ID" value="KAI0087734.1"/>
    <property type="molecule type" value="Genomic_DNA"/>
</dbReference>
<reference evidence="1" key="1">
    <citation type="journal article" date="2021" name="Environ. Microbiol.">
        <title>Gene family expansions and transcriptome signatures uncover fungal adaptations to wood decay.</title>
        <authorList>
            <person name="Hage H."/>
            <person name="Miyauchi S."/>
            <person name="Viragh M."/>
            <person name="Drula E."/>
            <person name="Min B."/>
            <person name="Chaduli D."/>
            <person name="Navarro D."/>
            <person name="Favel A."/>
            <person name="Norest M."/>
            <person name="Lesage-Meessen L."/>
            <person name="Balint B."/>
            <person name="Merenyi Z."/>
            <person name="de Eugenio L."/>
            <person name="Morin E."/>
            <person name="Martinez A.T."/>
            <person name="Baldrian P."/>
            <person name="Stursova M."/>
            <person name="Martinez M.J."/>
            <person name="Novotny C."/>
            <person name="Magnuson J.K."/>
            <person name="Spatafora J.W."/>
            <person name="Maurice S."/>
            <person name="Pangilinan J."/>
            <person name="Andreopoulos W."/>
            <person name="LaButti K."/>
            <person name="Hundley H."/>
            <person name="Na H."/>
            <person name="Kuo A."/>
            <person name="Barry K."/>
            <person name="Lipzen A."/>
            <person name="Henrissat B."/>
            <person name="Riley R."/>
            <person name="Ahrendt S."/>
            <person name="Nagy L.G."/>
            <person name="Grigoriev I.V."/>
            <person name="Martin F."/>
            <person name="Rosso M.N."/>
        </authorList>
    </citation>
    <scope>NUCLEOTIDE SEQUENCE</scope>
    <source>
        <strain evidence="1">CBS 384.51</strain>
    </source>
</reference>
<gene>
    <name evidence="1" type="ORF">BDY19DRAFT_219707</name>
</gene>
<comment type="caution">
    <text evidence="1">The sequence shown here is derived from an EMBL/GenBank/DDBJ whole genome shotgun (WGS) entry which is preliminary data.</text>
</comment>
<evidence type="ECO:0000313" key="1">
    <source>
        <dbReference type="EMBL" id="KAI0087734.1"/>
    </source>
</evidence>